<evidence type="ECO:0000313" key="2">
    <source>
        <dbReference type="EMBL" id="GGA62345.1"/>
    </source>
</evidence>
<dbReference type="AlphaFoldDB" id="A0A916RN32"/>
<sequence>MTFKKSAILSISGLCLGIVIVFIFSFITETNSSAYANTGQLKVVSEKLIERSNDSNLSKEKLTKVPFHAKVKTPTSLPFEADKIFDEVQAYTGESVESITHYYNTNKNSYISIGVTDENVIPADEGIVDLQTKKGTVQYFDNGVFQFIFINEDGLFYTIKAQKNIKKPELKFSKDELISIVTGLKAH</sequence>
<keyword evidence="3" id="KW-1185">Reference proteome</keyword>
<dbReference type="RefSeq" id="WP_188382894.1">
    <property type="nucleotide sequence ID" value="NZ_BMEY01000001.1"/>
</dbReference>
<reference evidence="2" key="1">
    <citation type="journal article" date="2014" name="Int. J. Syst. Evol. Microbiol.">
        <title>Complete genome sequence of Corynebacterium casei LMG S-19264T (=DSM 44701T), isolated from a smear-ripened cheese.</title>
        <authorList>
            <consortium name="US DOE Joint Genome Institute (JGI-PGF)"/>
            <person name="Walter F."/>
            <person name="Albersmeier A."/>
            <person name="Kalinowski J."/>
            <person name="Ruckert C."/>
        </authorList>
    </citation>
    <scope>NUCLEOTIDE SEQUENCE</scope>
    <source>
        <strain evidence="2">CGMCC 1.12408</strain>
    </source>
</reference>
<comment type="caution">
    <text evidence="2">The sequence shown here is derived from an EMBL/GenBank/DDBJ whole genome shotgun (WGS) entry which is preliminary data.</text>
</comment>
<keyword evidence="1" id="KW-0812">Transmembrane</keyword>
<reference evidence="2" key="2">
    <citation type="submission" date="2020-09" db="EMBL/GenBank/DDBJ databases">
        <authorList>
            <person name="Sun Q."/>
            <person name="Zhou Y."/>
        </authorList>
    </citation>
    <scope>NUCLEOTIDE SEQUENCE</scope>
    <source>
        <strain evidence="2">CGMCC 1.12408</strain>
    </source>
</reference>
<gene>
    <name evidence="2" type="ORF">GCM10008025_02880</name>
</gene>
<dbReference type="Proteomes" id="UP000613512">
    <property type="component" value="Unassembled WGS sequence"/>
</dbReference>
<evidence type="ECO:0000313" key="3">
    <source>
        <dbReference type="Proteomes" id="UP000613512"/>
    </source>
</evidence>
<organism evidence="2 3">
    <name type="scientific">Ornithinibacillus halotolerans</name>
    <dbReference type="NCBI Taxonomy" id="1274357"/>
    <lineage>
        <taxon>Bacteria</taxon>
        <taxon>Bacillati</taxon>
        <taxon>Bacillota</taxon>
        <taxon>Bacilli</taxon>
        <taxon>Bacillales</taxon>
        <taxon>Bacillaceae</taxon>
        <taxon>Ornithinibacillus</taxon>
    </lineage>
</organism>
<name>A0A916RN32_9BACI</name>
<protein>
    <recommendedName>
        <fullName evidence="4">DUF4367 domain-containing protein</fullName>
    </recommendedName>
</protein>
<evidence type="ECO:0008006" key="4">
    <source>
        <dbReference type="Google" id="ProtNLM"/>
    </source>
</evidence>
<dbReference type="EMBL" id="BMEY01000001">
    <property type="protein sequence ID" value="GGA62345.1"/>
    <property type="molecule type" value="Genomic_DNA"/>
</dbReference>
<feature type="transmembrane region" description="Helical" evidence="1">
    <location>
        <begin position="7"/>
        <end position="27"/>
    </location>
</feature>
<evidence type="ECO:0000256" key="1">
    <source>
        <dbReference type="SAM" id="Phobius"/>
    </source>
</evidence>
<keyword evidence="1" id="KW-0472">Membrane</keyword>
<accession>A0A916RN32</accession>
<keyword evidence="1" id="KW-1133">Transmembrane helix</keyword>
<proteinExistence type="predicted"/>